<evidence type="ECO:0000313" key="3">
    <source>
        <dbReference type="EMBL" id="GLC29179.1"/>
    </source>
</evidence>
<dbReference type="Proteomes" id="UP001208567">
    <property type="component" value="Unassembled WGS sequence"/>
</dbReference>
<dbReference type="SUPFAM" id="SSF47413">
    <property type="entry name" value="lambda repressor-like DNA-binding domains"/>
    <property type="match status" value="1"/>
</dbReference>
<accession>A0ABQ5N1W1</accession>
<dbReference type="PANTHER" id="PTHR46558">
    <property type="entry name" value="TRACRIPTIONAL REGULATORY PROTEIN-RELATED-RELATED"/>
    <property type="match status" value="1"/>
</dbReference>
<comment type="caution">
    <text evidence="3">The sequence shown here is derived from an EMBL/GenBank/DDBJ whole genome shotgun (WGS) entry which is preliminary data.</text>
</comment>
<dbReference type="RefSeq" id="WP_264848465.1">
    <property type="nucleotide sequence ID" value="NZ_BRXR01000001.1"/>
</dbReference>
<dbReference type="SMART" id="SM00530">
    <property type="entry name" value="HTH_XRE"/>
    <property type="match status" value="1"/>
</dbReference>
<organism evidence="3 4">
    <name type="scientific">Clostridium omnivorum</name>
    <dbReference type="NCBI Taxonomy" id="1604902"/>
    <lineage>
        <taxon>Bacteria</taxon>
        <taxon>Bacillati</taxon>
        <taxon>Bacillota</taxon>
        <taxon>Clostridia</taxon>
        <taxon>Eubacteriales</taxon>
        <taxon>Clostridiaceae</taxon>
        <taxon>Clostridium</taxon>
    </lineage>
</organism>
<gene>
    <name evidence="3" type="ORF">bsdE14_05890</name>
</gene>
<evidence type="ECO:0000313" key="4">
    <source>
        <dbReference type="Proteomes" id="UP001208567"/>
    </source>
</evidence>
<dbReference type="Gene3D" id="1.10.260.40">
    <property type="entry name" value="lambda repressor-like DNA-binding domains"/>
    <property type="match status" value="1"/>
</dbReference>
<dbReference type="InterPro" id="IPR001387">
    <property type="entry name" value="Cro/C1-type_HTH"/>
</dbReference>
<dbReference type="InterPro" id="IPR010982">
    <property type="entry name" value="Lambda_DNA-bd_dom_sf"/>
</dbReference>
<protein>
    <submittedName>
        <fullName evidence="3">Transcriptional regulator</fullName>
    </submittedName>
</protein>
<keyword evidence="1" id="KW-0238">DNA-binding</keyword>
<dbReference type="Pfam" id="PF01381">
    <property type="entry name" value="HTH_3"/>
    <property type="match status" value="1"/>
</dbReference>
<reference evidence="3 4" key="1">
    <citation type="journal article" date="2024" name="Int. J. Syst. Evol. Microbiol.">
        <title>Clostridium omnivorum sp. nov., isolated from anoxic soil under the treatment of reductive soil disinfestation.</title>
        <authorList>
            <person name="Ueki A."/>
            <person name="Tonouchi A."/>
            <person name="Kaku N."/>
            <person name="Honma S."/>
            <person name="Ueki K."/>
        </authorList>
    </citation>
    <scope>NUCLEOTIDE SEQUENCE [LARGE SCALE GENOMIC DNA]</scope>
    <source>
        <strain evidence="3 4">E14</strain>
    </source>
</reference>
<dbReference type="EMBL" id="BRXR01000001">
    <property type="protein sequence ID" value="GLC29179.1"/>
    <property type="molecule type" value="Genomic_DNA"/>
</dbReference>
<sequence>MKELNISKCIVQKRKEKGITQEQLAEYIGVSKASVSKWESGLSYPDILLLPDLATYFNVSVDELLGYSPQLTKQDIKRLYNKLSHEFATKPFDEVMELCNETIKKYYSCFSLLLAMIQLLLNHFMLANAEEIKKDILQQCVLLSRRVKEESEDLSDIKKANTMEAIAEMALGNGEVVISLLNDKLDPYSGEDLILINAFQMQGNIAEANKVNQILLYQNVINTLSLLTNYLTLHLMEPSLLEQVYSQGTQIIDSFQMQQVLTNAVFAIHIVAAQGYMIHHEKEKALNALEQYVDIVCGFEYPLKLKGNEFFNQVDEWLEDNISIGTSSPQDEITNKKNFISMIAENPAFIEIREDEKYKQLINKIKRKLGEK</sequence>
<proteinExistence type="predicted"/>
<dbReference type="CDD" id="cd00093">
    <property type="entry name" value="HTH_XRE"/>
    <property type="match status" value="1"/>
</dbReference>
<dbReference type="PANTHER" id="PTHR46558:SF11">
    <property type="entry name" value="HTH-TYPE TRANSCRIPTIONAL REGULATOR XRE"/>
    <property type="match status" value="1"/>
</dbReference>
<evidence type="ECO:0000259" key="2">
    <source>
        <dbReference type="PROSITE" id="PS50943"/>
    </source>
</evidence>
<name>A0ABQ5N1W1_9CLOT</name>
<dbReference type="PROSITE" id="PS50943">
    <property type="entry name" value="HTH_CROC1"/>
    <property type="match status" value="1"/>
</dbReference>
<evidence type="ECO:0000256" key="1">
    <source>
        <dbReference type="ARBA" id="ARBA00023125"/>
    </source>
</evidence>
<feature type="domain" description="HTH cro/C1-type" evidence="2">
    <location>
        <begin position="10"/>
        <end position="64"/>
    </location>
</feature>
<keyword evidence="4" id="KW-1185">Reference proteome</keyword>